<evidence type="ECO:0000256" key="5">
    <source>
        <dbReference type="ARBA" id="ARBA00023004"/>
    </source>
</evidence>
<dbReference type="STRING" id="1210089.GCA_001613165_05975"/>
<evidence type="ECO:0000256" key="8">
    <source>
        <dbReference type="RuleBase" id="RU368020"/>
    </source>
</evidence>
<dbReference type="PROSITE" id="PS51379">
    <property type="entry name" value="4FE4S_FER_2"/>
    <property type="match status" value="1"/>
</dbReference>
<dbReference type="InterPro" id="IPR001080">
    <property type="entry name" value="3Fe4S_ferredoxin"/>
</dbReference>
<dbReference type="AlphaFoldDB" id="A0A370GML1"/>
<evidence type="ECO:0000313" key="11">
    <source>
        <dbReference type="Proteomes" id="UP000255355"/>
    </source>
</evidence>
<organism evidence="10 11">
    <name type="scientific">Nocardia mexicana</name>
    <dbReference type="NCBI Taxonomy" id="279262"/>
    <lineage>
        <taxon>Bacteria</taxon>
        <taxon>Bacillati</taxon>
        <taxon>Actinomycetota</taxon>
        <taxon>Actinomycetes</taxon>
        <taxon>Mycobacteriales</taxon>
        <taxon>Nocardiaceae</taxon>
        <taxon>Nocardia</taxon>
    </lineage>
</organism>
<comment type="function">
    <text evidence="8">Ferredoxins are iron-sulfur proteins that transfer electrons in a wide variety of metabolic reactions.</text>
</comment>
<comment type="cofactor">
    <cofactor evidence="1">
        <name>[3Fe-4S] cluster</name>
        <dbReference type="ChEBI" id="CHEBI:21137"/>
    </cofactor>
</comment>
<evidence type="ECO:0000256" key="6">
    <source>
        <dbReference type="ARBA" id="ARBA00023014"/>
    </source>
</evidence>
<keyword evidence="6 8" id="KW-0411">Iron-sulfur</keyword>
<dbReference type="Pfam" id="PF13459">
    <property type="entry name" value="Fer4_15"/>
    <property type="match status" value="1"/>
</dbReference>
<evidence type="ECO:0000256" key="7">
    <source>
        <dbReference type="ARBA" id="ARBA00023291"/>
    </source>
</evidence>
<evidence type="ECO:0000259" key="9">
    <source>
        <dbReference type="PROSITE" id="PS51379"/>
    </source>
</evidence>
<keyword evidence="2 8" id="KW-0813">Transport</keyword>
<accession>A0A370GML1</accession>
<proteinExistence type="predicted"/>
<keyword evidence="11" id="KW-1185">Reference proteome</keyword>
<evidence type="ECO:0000256" key="3">
    <source>
        <dbReference type="ARBA" id="ARBA00022723"/>
    </source>
</evidence>
<keyword evidence="3 8" id="KW-0479">Metal-binding</keyword>
<comment type="caution">
    <text evidence="10">The sequence shown here is derived from an EMBL/GenBank/DDBJ whole genome shotgun (WGS) entry which is preliminary data.</text>
</comment>
<feature type="domain" description="4Fe-4S ferredoxin-type" evidence="9">
    <location>
        <begin position="1"/>
        <end position="29"/>
    </location>
</feature>
<dbReference type="InterPro" id="IPR051269">
    <property type="entry name" value="Fe-S_cluster_ET"/>
</dbReference>
<dbReference type="Proteomes" id="UP000255355">
    <property type="component" value="Unassembled WGS sequence"/>
</dbReference>
<dbReference type="GO" id="GO:0005506">
    <property type="term" value="F:iron ion binding"/>
    <property type="evidence" value="ECO:0007669"/>
    <property type="project" value="UniProtKB-UniRule"/>
</dbReference>
<sequence>MEIRVDRERCIGAGMCVMTAPAVFDQSDEDGRVLLLNSTPAHDLEPAVGEAVQVCPSGAITLVSS</sequence>
<keyword evidence="4 8" id="KW-0249">Electron transport</keyword>
<dbReference type="Gene3D" id="3.30.70.20">
    <property type="match status" value="1"/>
</dbReference>
<dbReference type="OrthoDB" id="3215519at2"/>
<dbReference type="SUPFAM" id="SSF54862">
    <property type="entry name" value="4Fe-4S ferredoxins"/>
    <property type="match status" value="1"/>
</dbReference>
<dbReference type="EMBL" id="QQAZ01000019">
    <property type="protein sequence ID" value="RDI43664.1"/>
    <property type="molecule type" value="Genomic_DNA"/>
</dbReference>
<dbReference type="PRINTS" id="PR00352">
    <property type="entry name" value="3FE4SFRDOXIN"/>
</dbReference>
<gene>
    <name evidence="10" type="ORF">DFR68_11951</name>
</gene>
<dbReference type="InterPro" id="IPR017896">
    <property type="entry name" value="4Fe4S_Fe-S-bd"/>
</dbReference>
<dbReference type="GO" id="GO:0009055">
    <property type="term" value="F:electron transfer activity"/>
    <property type="evidence" value="ECO:0007669"/>
    <property type="project" value="UniProtKB-UniRule"/>
</dbReference>
<dbReference type="GO" id="GO:0051538">
    <property type="term" value="F:3 iron, 4 sulfur cluster binding"/>
    <property type="evidence" value="ECO:0007669"/>
    <property type="project" value="UniProtKB-KW"/>
</dbReference>
<evidence type="ECO:0000256" key="2">
    <source>
        <dbReference type="ARBA" id="ARBA00022448"/>
    </source>
</evidence>
<keyword evidence="7" id="KW-0003">3Fe-4S</keyword>
<dbReference type="PANTHER" id="PTHR36923:SF3">
    <property type="entry name" value="FERREDOXIN"/>
    <property type="match status" value="1"/>
</dbReference>
<evidence type="ECO:0000313" key="10">
    <source>
        <dbReference type="EMBL" id="RDI43664.1"/>
    </source>
</evidence>
<evidence type="ECO:0000256" key="1">
    <source>
        <dbReference type="ARBA" id="ARBA00001927"/>
    </source>
</evidence>
<evidence type="ECO:0000256" key="4">
    <source>
        <dbReference type="ARBA" id="ARBA00022982"/>
    </source>
</evidence>
<protein>
    <recommendedName>
        <fullName evidence="8">Ferredoxin</fullName>
    </recommendedName>
</protein>
<dbReference type="RefSeq" id="WP_068027072.1">
    <property type="nucleotide sequence ID" value="NZ_QQAZ01000019.1"/>
</dbReference>
<name>A0A370GML1_9NOCA</name>
<dbReference type="PANTHER" id="PTHR36923">
    <property type="entry name" value="FERREDOXIN"/>
    <property type="match status" value="1"/>
</dbReference>
<reference evidence="10 11" key="1">
    <citation type="submission" date="2018-07" db="EMBL/GenBank/DDBJ databases">
        <title>Genomic Encyclopedia of Type Strains, Phase IV (KMG-IV): sequencing the most valuable type-strain genomes for metagenomic binning, comparative biology and taxonomic classification.</title>
        <authorList>
            <person name="Goeker M."/>
        </authorList>
    </citation>
    <scope>NUCLEOTIDE SEQUENCE [LARGE SCALE GENOMIC DNA]</scope>
    <source>
        <strain evidence="10 11">DSM 44952</strain>
    </source>
</reference>
<keyword evidence="5 8" id="KW-0408">Iron</keyword>